<feature type="transmembrane region" description="Helical" evidence="6">
    <location>
        <begin position="295"/>
        <end position="317"/>
    </location>
</feature>
<dbReference type="InterPro" id="IPR050833">
    <property type="entry name" value="Poly_Biosynth_Transport"/>
</dbReference>
<dbReference type="CDD" id="cd13124">
    <property type="entry name" value="MATE_SpoVB_like"/>
    <property type="match status" value="1"/>
</dbReference>
<organism evidence="7 8">
    <name type="scientific">Defluviitalea saccharophila</name>
    <dbReference type="NCBI Taxonomy" id="879970"/>
    <lineage>
        <taxon>Bacteria</taxon>
        <taxon>Bacillati</taxon>
        <taxon>Bacillota</taxon>
        <taxon>Clostridia</taxon>
        <taxon>Lachnospirales</taxon>
        <taxon>Defluviitaleaceae</taxon>
        <taxon>Defluviitalea</taxon>
    </lineage>
</organism>
<dbReference type="InterPro" id="IPR024923">
    <property type="entry name" value="PG_synth_SpoVB"/>
</dbReference>
<dbReference type="PIRSF" id="PIRSF038958">
    <property type="entry name" value="PG_synth_SpoVB"/>
    <property type="match status" value="1"/>
</dbReference>
<gene>
    <name evidence="7" type="ORF">QBE51_00540</name>
</gene>
<sequence>MTKKNAGGALVRQAAILAVASLIVRVIGLIYRWPLTNMIGDDGNGLYGIAFNIYLLFFIISSSGLPASISKMVSERMALKQYKSAHKVFKISLLMASITGVIASLILWFGAYPIAQFMDNTRIVYSMKALAPTLLIVAIMSAFRGYYQGMNTMVPTAISQIIEQVFNAVFSIVLAGVLLKYGVEYGAAGGTMGTGIGALMGLLFLIFIYILARPRIKKRINRQKEEDFEESSASILKTLLVTSIPIIIGSTIFSFTNLVDVKMVMSILQSIGMTEIEANELYGQLSGKYVTLTNLPISISTALATAIVPSIAASVVLKETKVVMNKVNLAMRVAMMLAAPSAVGLFVLGDPILKMLFPKYPAGGDLLRLGALAVIFQSLVQVATAILQGVGKPNIPAYNAGVGVLIKIVLNFFLIAIPAVNIKGAIISTIVCYIVIAYLDMKAAIRLTKVKLQVFNTFVKPLGAGVGMGVFSFIFYKLILWGTTNNTVSTIGSILLSVIVYIGILFAIGGISKEEILLLPKGEKIASKLIHLSIIRE</sequence>
<dbReference type="Proteomes" id="UP001486565">
    <property type="component" value="Chromosome"/>
</dbReference>
<feature type="transmembrane region" description="Helical" evidence="6">
    <location>
        <begin position="88"/>
        <end position="111"/>
    </location>
</feature>
<keyword evidence="3 6" id="KW-0812">Transmembrane</keyword>
<feature type="transmembrane region" description="Helical" evidence="6">
    <location>
        <begin position="123"/>
        <end position="143"/>
    </location>
</feature>
<feature type="transmembrane region" description="Helical" evidence="6">
    <location>
        <begin position="233"/>
        <end position="255"/>
    </location>
</feature>
<reference evidence="7 8" key="1">
    <citation type="submission" date="2023-03" db="EMBL/GenBank/DDBJ databases">
        <title>Novel Species.</title>
        <authorList>
            <person name="Ma S."/>
        </authorList>
    </citation>
    <scope>NUCLEOTIDE SEQUENCE [LARGE SCALE GENOMIC DNA]</scope>
    <source>
        <strain evidence="7 8">LIND6LT2</strain>
    </source>
</reference>
<evidence type="ECO:0000313" key="8">
    <source>
        <dbReference type="Proteomes" id="UP001486565"/>
    </source>
</evidence>
<dbReference type="EMBL" id="CP121687">
    <property type="protein sequence ID" value="WZL70049.1"/>
    <property type="molecule type" value="Genomic_DNA"/>
</dbReference>
<feature type="transmembrane region" description="Helical" evidence="6">
    <location>
        <begin position="329"/>
        <end position="349"/>
    </location>
</feature>
<dbReference type="PANTHER" id="PTHR30250">
    <property type="entry name" value="PST FAMILY PREDICTED COLANIC ACID TRANSPORTER"/>
    <property type="match status" value="1"/>
</dbReference>
<evidence type="ECO:0000256" key="4">
    <source>
        <dbReference type="ARBA" id="ARBA00022989"/>
    </source>
</evidence>
<dbReference type="Pfam" id="PF01943">
    <property type="entry name" value="Polysacc_synt"/>
    <property type="match status" value="1"/>
</dbReference>
<protein>
    <submittedName>
        <fullName evidence="7">Polysaccharide biosynthesis protein</fullName>
    </submittedName>
</protein>
<feature type="transmembrane region" description="Helical" evidence="6">
    <location>
        <begin position="491"/>
        <end position="511"/>
    </location>
</feature>
<keyword evidence="5 6" id="KW-0472">Membrane</keyword>
<keyword evidence="4 6" id="KW-1133">Transmembrane helix</keyword>
<feature type="transmembrane region" description="Helical" evidence="6">
    <location>
        <begin position="195"/>
        <end position="212"/>
    </location>
</feature>
<feature type="transmembrane region" description="Helical" evidence="6">
    <location>
        <begin position="422"/>
        <end position="441"/>
    </location>
</feature>
<evidence type="ECO:0000256" key="1">
    <source>
        <dbReference type="ARBA" id="ARBA00004651"/>
    </source>
</evidence>
<dbReference type="InterPro" id="IPR002797">
    <property type="entry name" value="Polysacc_synth"/>
</dbReference>
<evidence type="ECO:0000313" key="7">
    <source>
        <dbReference type="EMBL" id="WZL70049.1"/>
    </source>
</evidence>
<feature type="transmembrane region" description="Helical" evidence="6">
    <location>
        <begin position="369"/>
        <end position="390"/>
    </location>
</feature>
<name>A0ABZ2Y417_9FIRM</name>
<comment type="subcellular location">
    <subcellularLocation>
        <location evidence="1">Cell membrane</location>
        <topology evidence="1">Multi-pass membrane protein</topology>
    </subcellularLocation>
</comment>
<keyword evidence="2" id="KW-1003">Cell membrane</keyword>
<feature type="transmembrane region" description="Helical" evidence="6">
    <location>
        <begin position="462"/>
        <end position="479"/>
    </location>
</feature>
<evidence type="ECO:0000256" key="3">
    <source>
        <dbReference type="ARBA" id="ARBA00022692"/>
    </source>
</evidence>
<accession>A0ABZ2Y417</accession>
<keyword evidence="8" id="KW-1185">Reference proteome</keyword>
<evidence type="ECO:0000256" key="5">
    <source>
        <dbReference type="ARBA" id="ARBA00023136"/>
    </source>
</evidence>
<feature type="transmembrane region" description="Helical" evidence="6">
    <location>
        <begin position="397"/>
        <end position="416"/>
    </location>
</feature>
<feature type="transmembrane region" description="Helical" evidence="6">
    <location>
        <begin position="12"/>
        <end position="33"/>
    </location>
</feature>
<dbReference type="PANTHER" id="PTHR30250:SF21">
    <property type="entry name" value="LIPID II FLIPPASE MURJ"/>
    <property type="match status" value="1"/>
</dbReference>
<feature type="transmembrane region" description="Helical" evidence="6">
    <location>
        <begin position="45"/>
        <end position="67"/>
    </location>
</feature>
<evidence type="ECO:0000256" key="6">
    <source>
        <dbReference type="SAM" id="Phobius"/>
    </source>
</evidence>
<evidence type="ECO:0000256" key="2">
    <source>
        <dbReference type="ARBA" id="ARBA00022475"/>
    </source>
</evidence>
<feature type="transmembrane region" description="Helical" evidence="6">
    <location>
        <begin position="164"/>
        <end position="183"/>
    </location>
</feature>
<proteinExistence type="predicted"/>
<dbReference type="RefSeq" id="WP_341877011.1">
    <property type="nucleotide sequence ID" value="NZ_CP121687.1"/>
</dbReference>